<dbReference type="GO" id="GO:0009536">
    <property type="term" value="C:plastid"/>
    <property type="evidence" value="ECO:0007669"/>
    <property type="project" value="UniProtKB-SubCell"/>
</dbReference>
<feature type="transmembrane region" description="Helical" evidence="6">
    <location>
        <begin position="124"/>
        <end position="144"/>
    </location>
</feature>
<comment type="subcellular location">
    <subcellularLocation>
        <location evidence="1">Plastid</location>
    </subcellularLocation>
</comment>
<organism evidence="7 8">
    <name type="scientific">Protea cynaroides</name>
    <dbReference type="NCBI Taxonomy" id="273540"/>
    <lineage>
        <taxon>Eukaryota</taxon>
        <taxon>Viridiplantae</taxon>
        <taxon>Streptophyta</taxon>
        <taxon>Embryophyta</taxon>
        <taxon>Tracheophyta</taxon>
        <taxon>Spermatophyta</taxon>
        <taxon>Magnoliopsida</taxon>
        <taxon>Proteales</taxon>
        <taxon>Proteaceae</taxon>
        <taxon>Protea</taxon>
    </lineage>
</organism>
<comment type="caution">
    <text evidence="7">The sequence shown here is derived from an EMBL/GenBank/DDBJ whole genome shotgun (WGS) entry which is preliminary data.</text>
</comment>
<keyword evidence="6" id="KW-1133">Transmembrane helix</keyword>
<keyword evidence="6" id="KW-0812">Transmembrane</keyword>
<comment type="similarity">
    <text evidence="2">Belongs to the ycf33 family.</text>
</comment>
<keyword evidence="4" id="KW-0934">Plastid</keyword>
<dbReference type="PANTHER" id="PTHR36049:SF3">
    <property type="match status" value="1"/>
</dbReference>
<keyword evidence="8" id="KW-1185">Reference proteome</keyword>
<proteinExistence type="inferred from homology"/>
<feature type="transmembrane region" description="Helical" evidence="6">
    <location>
        <begin position="151"/>
        <end position="177"/>
    </location>
</feature>
<name>A0A9Q0L1H7_9MAGN</name>
<evidence type="ECO:0000256" key="1">
    <source>
        <dbReference type="ARBA" id="ARBA00004474"/>
    </source>
</evidence>
<evidence type="ECO:0000256" key="3">
    <source>
        <dbReference type="ARBA" id="ARBA00021584"/>
    </source>
</evidence>
<reference evidence="7" key="1">
    <citation type="journal article" date="2023" name="Plant J.">
        <title>The genome of the king protea, Protea cynaroides.</title>
        <authorList>
            <person name="Chang J."/>
            <person name="Duong T.A."/>
            <person name="Schoeman C."/>
            <person name="Ma X."/>
            <person name="Roodt D."/>
            <person name="Barker N."/>
            <person name="Li Z."/>
            <person name="Van de Peer Y."/>
            <person name="Mizrachi E."/>
        </authorList>
    </citation>
    <scope>NUCLEOTIDE SEQUENCE</scope>
    <source>
        <tissue evidence="7">Young leaves</tissue>
    </source>
</reference>
<protein>
    <recommendedName>
        <fullName evidence="3">Uncharacterized protein ycf33</fullName>
    </recommendedName>
</protein>
<evidence type="ECO:0000313" key="7">
    <source>
        <dbReference type="EMBL" id="KAJ4980229.1"/>
    </source>
</evidence>
<dbReference type="OrthoDB" id="1900844at2759"/>
<sequence length="186" mass="20710">MKTCSLSSHIHLPVQSKLNRPTSEPPTHLLPIRTKSRRSSSESRRQTLIIRKFPEEISRERNIFESKVSKPSQRGTGFQRYVILGAASLGLAVLLAGMDDGTKALALGPEGPLMEEFWDNMRRYGLYFLTVSTGVIYTIFQPILELLKSPISAILIITILGGGIFIVSQVLSAMVGVSDFSYDYNY</sequence>
<dbReference type="Proteomes" id="UP001141806">
    <property type="component" value="Unassembled WGS sequence"/>
</dbReference>
<gene>
    <name evidence="7" type="ORF">NE237_031066</name>
</gene>
<dbReference type="EMBL" id="JAMYWD010000001">
    <property type="protein sequence ID" value="KAJ4980229.1"/>
    <property type="molecule type" value="Genomic_DNA"/>
</dbReference>
<feature type="transmembrane region" description="Helical" evidence="6">
    <location>
        <begin position="81"/>
        <end position="98"/>
    </location>
</feature>
<dbReference type="Pfam" id="PF05421">
    <property type="entry name" value="DUF751"/>
    <property type="match status" value="1"/>
</dbReference>
<feature type="region of interest" description="Disordered" evidence="5">
    <location>
        <begin position="1"/>
        <end position="45"/>
    </location>
</feature>
<evidence type="ECO:0000256" key="5">
    <source>
        <dbReference type="SAM" id="MobiDB-lite"/>
    </source>
</evidence>
<keyword evidence="6" id="KW-0472">Membrane</keyword>
<dbReference type="PANTHER" id="PTHR36049">
    <property type="entry name" value="TRANSMEMBRANE PROTEIN"/>
    <property type="match status" value="1"/>
</dbReference>
<evidence type="ECO:0000256" key="2">
    <source>
        <dbReference type="ARBA" id="ARBA00010985"/>
    </source>
</evidence>
<evidence type="ECO:0000313" key="8">
    <source>
        <dbReference type="Proteomes" id="UP001141806"/>
    </source>
</evidence>
<dbReference type="InterPro" id="IPR008470">
    <property type="entry name" value="Uncharacterised_Ycf33"/>
</dbReference>
<evidence type="ECO:0000256" key="6">
    <source>
        <dbReference type="SAM" id="Phobius"/>
    </source>
</evidence>
<evidence type="ECO:0000256" key="4">
    <source>
        <dbReference type="ARBA" id="ARBA00022640"/>
    </source>
</evidence>
<accession>A0A9Q0L1H7</accession>
<dbReference type="AlphaFoldDB" id="A0A9Q0L1H7"/>